<evidence type="ECO:0000313" key="4">
    <source>
        <dbReference type="EMBL" id="AFM25233.1"/>
    </source>
</evidence>
<protein>
    <recommendedName>
        <fullName evidence="3">SH3b domain-containing protein</fullName>
    </recommendedName>
</protein>
<dbReference type="Gene3D" id="2.30.30.40">
    <property type="entry name" value="SH3 Domains"/>
    <property type="match status" value="1"/>
</dbReference>
<dbReference type="InterPro" id="IPR003646">
    <property type="entry name" value="SH3-like_bac-type"/>
</dbReference>
<evidence type="ECO:0000313" key="5">
    <source>
        <dbReference type="Proteomes" id="UP000006055"/>
    </source>
</evidence>
<dbReference type="KEGG" id="dti:Desti_2553"/>
<evidence type="ECO:0000256" key="1">
    <source>
        <dbReference type="SAM" id="MobiDB-lite"/>
    </source>
</evidence>
<accession>I4C6P2</accession>
<feature type="compositionally biased region" description="Polar residues" evidence="1">
    <location>
        <begin position="182"/>
        <end position="195"/>
    </location>
</feature>
<dbReference type="AlphaFoldDB" id="I4C6P2"/>
<evidence type="ECO:0000256" key="2">
    <source>
        <dbReference type="SAM" id="SignalP"/>
    </source>
</evidence>
<feature type="chain" id="PRO_5003687194" description="SH3b domain-containing protein" evidence="2">
    <location>
        <begin position="25"/>
        <end position="365"/>
    </location>
</feature>
<dbReference type="eggNOG" id="COG3103">
    <property type="taxonomic scope" value="Bacteria"/>
</dbReference>
<keyword evidence="5" id="KW-1185">Reference proteome</keyword>
<dbReference type="HOGENOM" id="CLU_758052_0_0_7"/>
<feature type="signal peptide" evidence="2">
    <location>
        <begin position="1"/>
        <end position="24"/>
    </location>
</feature>
<feature type="domain" description="SH3b" evidence="3">
    <location>
        <begin position="66"/>
        <end position="113"/>
    </location>
</feature>
<dbReference type="Proteomes" id="UP000006055">
    <property type="component" value="Chromosome"/>
</dbReference>
<sequence>MQCSNKLSLNRLSIFLCLCLSVLCLPLSGCQEVETLQREILKKLKGNVRPRQTFTPREGITLRACNVHQTANGNSEVLIKIPAETPVHLVDRVGENWYRVRVRDGREGYVDQKVVGGQETIVKMNELRRSIEGMPVQAEGVLKTKAHFRLEPGRDPDIMETLEPGKKFEMYERVVTLKRPLASSTRGKSGPQGQSLEDAAAADDPSSDQFKKDVWYKVKLEDSRVGYVFSHNMKLTPPEDIARTVPFMRMVAWRTVNSTDDPDRGAKNNFIAAYAPIGKDSGCDYTRLYFVSWSTKLKRRVISWQLRLNGVLPITSYQAEGKPGFSVRYLHPSKKDKLVLASFVFSKGTIKKASEEEIPDPSELH</sequence>
<feature type="region of interest" description="Disordered" evidence="1">
    <location>
        <begin position="181"/>
        <end position="207"/>
    </location>
</feature>
<proteinExistence type="predicted"/>
<name>I4C6P2_DESTA</name>
<evidence type="ECO:0000259" key="3">
    <source>
        <dbReference type="Pfam" id="PF08239"/>
    </source>
</evidence>
<keyword evidence="2" id="KW-0732">Signal</keyword>
<reference evidence="5" key="1">
    <citation type="submission" date="2012-06" db="EMBL/GenBank/DDBJ databases">
        <title>Complete sequence of chromosome of Desulfomonile tiedjei DSM 6799.</title>
        <authorList>
            <person name="Lucas S."/>
            <person name="Copeland A."/>
            <person name="Lapidus A."/>
            <person name="Glavina del Rio T."/>
            <person name="Dalin E."/>
            <person name="Tice H."/>
            <person name="Bruce D."/>
            <person name="Goodwin L."/>
            <person name="Pitluck S."/>
            <person name="Peters L."/>
            <person name="Ovchinnikova G."/>
            <person name="Zeytun A."/>
            <person name="Lu M."/>
            <person name="Kyrpides N."/>
            <person name="Mavromatis K."/>
            <person name="Ivanova N."/>
            <person name="Brettin T."/>
            <person name="Detter J.C."/>
            <person name="Han C."/>
            <person name="Larimer F."/>
            <person name="Land M."/>
            <person name="Hauser L."/>
            <person name="Markowitz V."/>
            <person name="Cheng J.-F."/>
            <person name="Hugenholtz P."/>
            <person name="Woyke T."/>
            <person name="Wu D."/>
            <person name="Spring S."/>
            <person name="Schroeder M."/>
            <person name="Brambilla E."/>
            <person name="Klenk H.-P."/>
            <person name="Eisen J.A."/>
        </authorList>
    </citation>
    <scope>NUCLEOTIDE SEQUENCE [LARGE SCALE GENOMIC DNA]</scope>
    <source>
        <strain evidence="5">ATCC 49306 / DSM 6799 / DCB-1</strain>
    </source>
</reference>
<organism evidence="4 5">
    <name type="scientific">Desulfomonile tiedjei (strain ATCC 49306 / DSM 6799 / DCB-1)</name>
    <dbReference type="NCBI Taxonomy" id="706587"/>
    <lineage>
        <taxon>Bacteria</taxon>
        <taxon>Pseudomonadati</taxon>
        <taxon>Thermodesulfobacteriota</taxon>
        <taxon>Desulfomonilia</taxon>
        <taxon>Desulfomonilales</taxon>
        <taxon>Desulfomonilaceae</taxon>
        <taxon>Desulfomonile</taxon>
    </lineage>
</organism>
<dbReference type="Pfam" id="PF08239">
    <property type="entry name" value="SH3_3"/>
    <property type="match status" value="1"/>
</dbReference>
<dbReference type="EMBL" id="CP003360">
    <property type="protein sequence ID" value="AFM25233.1"/>
    <property type="molecule type" value="Genomic_DNA"/>
</dbReference>
<gene>
    <name evidence="4" type="ordered locus">Desti_2553</name>
</gene>
<feature type="compositionally biased region" description="Low complexity" evidence="1">
    <location>
        <begin position="198"/>
        <end position="207"/>
    </location>
</feature>